<protein>
    <recommendedName>
        <fullName evidence="3">Nuclease HARBI1</fullName>
    </recommendedName>
</protein>
<gene>
    <name evidence="1" type="ORF">JOQ06_008895</name>
</gene>
<organism evidence="1 2">
    <name type="scientific">Pogonophryne albipinna</name>
    <dbReference type="NCBI Taxonomy" id="1090488"/>
    <lineage>
        <taxon>Eukaryota</taxon>
        <taxon>Metazoa</taxon>
        <taxon>Chordata</taxon>
        <taxon>Craniata</taxon>
        <taxon>Vertebrata</taxon>
        <taxon>Euteleostomi</taxon>
        <taxon>Actinopterygii</taxon>
        <taxon>Neopterygii</taxon>
        <taxon>Teleostei</taxon>
        <taxon>Neoteleostei</taxon>
        <taxon>Acanthomorphata</taxon>
        <taxon>Eupercaria</taxon>
        <taxon>Perciformes</taxon>
        <taxon>Notothenioidei</taxon>
        <taxon>Pogonophryne</taxon>
    </lineage>
</organism>
<name>A0AAD6BL58_9TELE</name>
<sequence>MFMEHVVPRTKYRRVLYFRLREDHFQERRHGWGATIETLEFLFWLACETSYRVVSRAFGMPRSTVQRIVHRVTEEVVAIRHQVIYLPRRAEDLEAVSRGFAGLTRHRAFRKAAGAIDGCHVHIVPPSGPNCHCY</sequence>
<dbReference type="AlphaFoldDB" id="A0AAD6BL58"/>
<accession>A0AAD6BL58</accession>
<evidence type="ECO:0000313" key="2">
    <source>
        <dbReference type="Proteomes" id="UP001219934"/>
    </source>
</evidence>
<dbReference type="Gene3D" id="1.10.10.10">
    <property type="entry name" value="Winged helix-like DNA-binding domain superfamily/Winged helix DNA-binding domain"/>
    <property type="match status" value="1"/>
</dbReference>
<proteinExistence type="predicted"/>
<comment type="caution">
    <text evidence="1">The sequence shown here is derived from an EMBL/GenBank/DDBJ whole genome shotgun (WGS) entry which is preliminary data.</text>
</comment>
<reference evidence="1" key="1">
    <citation type="submission" date="2022-11" db="EMBL/GenBank/DDBJ databases">
        <title>Chromosome-level genome of Pogonophryne albipinna.</title>
        <authorList>
            <person name="Jo E."/>
        </authorList>
    </citation>
    <scope>NUCLEOTIDE SEQUENCE</scope>
    <source>
        <strain evidence="1">SGF0006</strain>
        <tissue evidence="1">Muscle</tissue>
    </source>
</reference>
<dbReference type="Proteomes" id="UP001219934">
    <property type="component" value="Unassembled WGS sequence"/>
</dbReference>
<dbReference type="EMBL" id="JAPTMU010000002">
    <property type="protein sequence ID" value="KAJ4946852.1"/>
    <property type="molecule type" value="Genomic_DNA"/>
</dbReference>
<evidence type="ECO:0008006" key="3">
    <source>
        <dbReference type="Google" id="ProtNLM"/>
    </source>
</evidence>
<keyword evidence="2" id="KW-1185">Reference proteome</keyword>
<dbReference type="InterPro" id="IPR036388">
    <property type="entry name" value="WH-like_DNA-bd_sf"/>
</dbReference>
<evidence type="ECO:0000313" key="1">
    <source>
        <dbReference type="EMBL" id="KAJ4946852.1"/>
    </source>
</evidence>